<comment type="caution">
    <text evidence="2">The sequence shown here is derived from an EMBL/GenBank/DDBJ whole genome shotgun (WGS) entry which is preliminary data.</text>
</comment>
<feature type="region of interest" description="Disordered" evidence="1">
    <location>
        <begin position="1"/>
        <end position="25"/>
    </location>
</feature>
<feature type="region of interest" description="Disordered" evidence="1">
    <location>
        <begin position="68"/>
        <end position="90"/>
    </location>
</feature>
<evidence type="ECO:0000313" key="3">
    <source>
        <dbReference type="Proteomes" id="UP001180489"/>
    </source>
</evidence>
<dbReference type="Proteomes" id="UP001180489">
    <property type="component" value="Unassembled WGS sequence"/>
</dbReference>
<dbReference type="RefSeq" id="WP_240678094.1">
    <property type="nucleotide sequence ID" value="NZ_JAVRFF010000015.1"/>
</dbReference>
<protein>
    <submittedName>
        <fullName evidence="2">Uncharacterized protein</fullName>
    </submittedName>
</protein>
<reference evidence="2" key="1">
    <citation type="submission" date="2024-05" db="EMBL/GenBank/DDBJ databases">
        <title>30 novel species of actinomycetes from the DSMZ collection.</title>
        <authorList>
            <person name="Nouioui I."/>
        </authorList>
    </citation>
    <scope>NUCLEOTIDE SEQUENCE</scope>
    <source>
        <strain evidence="2">DSM 41014</strain>
    </source>
</reference>
<sequence length="90" mass="10062">MRRTAHKTPEWQIERAADRPVTRDQDGTLTVPLRLAHFGEHMASPSLLLTVAEAENLHASLCYALDGEPAPDDAPDCRKPIQYPGGRQRF</sequence>
<evidence type="ECO:0000256" key="1">
    <source>
        <dbReference type="SAM" id="MobiDB-lite"/>
    </source>
</evidence>
<name>A0ABU2UKK8_9ACTN</name>
<keyword evidence="3" id="KW-1185">Reference proteome</keyword>
<gene>
    <name evidence="2" type="ORF">RM863_15435</name>
</gene>
<organism evidence="2 3">
    <name type="scientific">Streptomyces hintoniae</name>
    <dbReference type="NCBI Taxonomy" id="3075521"/>
    <lineage>
        <taxon>Bacteria</taxon>
        <taxon>Bacillati</taxon>
        <taxon>Actinomycetota</taxon>
        <taxon>Actinomycetes</taxon>
        <taxon>Kitasatosporales</taxon>
        <taxon>Streptomycetaceae</taxon>
        <taxon>Streptomyces</taxon>
    </lineage>
</organism>
<dbReference type="EMBL" id="JAVRFF010000015">
    <property type="protein sequence ID" value="MDT0473521.1"/>
    <property type="molecule type" value="Genomic_DNA"/>
</dbReference>
<evidence type="ECO:0000313" key="2">
    <source>
        <dbReference type="EMBL" id="MDT0473521.1"/>
    </source>
</evidence>
<proteinExistence type="predicted"/>
<accession>A0ABU2UKK8</accession>
<feature type="compositionally biased region" description="Basic and acidic residues" evidence="1">
    <location>
        <begin position="7"/>
        <end position="25"/>
    </location>
</feature>